<dbReference type="EMBL" id="VOHS01000030">
    <property type="protein sequence ID" value="TWV97357.1"/>
    <property type="molecule type" value="Genomic_DNA"/>
</dbReference>
<proteinExistence type="predicted"/>
<evidence type="ECO:0000313" key="2">
    <source>
        <dbReference type="Proteomes" id="UP000318815"/>
    </source>
</evidence>
<protein>
    <submittedName>
        <fullName evidence="1">Uncharacterized protein</fullName>
    </submittedName>
</protein>
<reference evidence="1 2" key="1">
    <citation type="submission" date="2019-08" db="EMBL/GenBank/DDBJ databases">
        <title>Whole genome sequencing of chitin degrading bacteria Chitinophaga pinensis YS16.</title>
        <authorList>
            <person name="Singh R.P."/>
            <person name="Manchanda G."/>
            <person name="Maurya I.K."/>
            <person name="Joshi N.K."/>
            <person name="Srivastava A.K."/>
        </authorList>
    </citation>
    <scope>NUCLEOTIDE SEQUENCE [LARGE SCALE GENOMIC DNA]</scope>
    <source>
        <strain evidence="1 2">YS-16</strain>
    </source>
</reference>
<gene>
    <name evidence="1" type="ORF">FEF09_22105</name>
</gene>
<name>A0A5C6LRM0_9BACT</name>
<dbReference type="RefSeq" id="WP_146307120.1">
    <property type="nucleotide sequence ID" value="NZ_VOHS01000030.1"/>
</dbReference>
<sequence length="222" mass="25418">MLICTFSAAAQHPLSRGRRTSQYDYLYQLTDKEAVEIVKDGQKKISSACLHTLRDSVLHDSPLPANLPAGNYLRVFAKDDRLYTAFTAVNNVAVKFGMNGRDLIVILHDQHGALIKDAEARIGKSKLSYDAQTQTWRKDKYNKEELLQISYKGVLNCIPLTRGNNGYSGRKHQTIIQRLKYKILRKRSRHNLLKDYTYRYGSYIVFSKPVYKPGDTVKVKAF</sequence>
<dbReference type="OrthoDB" id="9767116at2"/>
<dbReference type="AlphaFoldDB" id="A0A5C6LRM0"/>
<dbReference type="Proteomes" id="UP000318815">
    <property type="component" value="Unassembled WGS sequence"/>
</dbReference>
<comment type="caution">
    <text evidence="1">The sequence shown here is derived from an EMBL/GenBank/DDBJ whole genome shotgun (WGS) entry which is preliminary data.</text>
</comment>
<accession>A0A5C6LRM0</accession>
<evidence type="ECO:0000313" key="1">
    <source>
        <dbReference type="EMBL" id="TWV97357.1"/>
    </source>
</evidence>
<keyword evidence="2" id="KW-1185">Reference proteome</keyword>
<organism evidence="1 2">
    <name type="scientific">Chitinophaga pinensis</name>
    <dbReference type="NCBI Taxonomy" id="79329"/>
    <lineage>
        <taxon>Bacteria</taxon>
        <taxon>Pseudomonadati</taxon>
        <taxon>Bacteroidota</taxon>
        <taxon>Chitinophagia</taxon>
        <taxon>Chitinophagales</taxon>
        <taxon>Chitinophagaceae</taxon>
        <taxon>Chitinophaga</taxon>
    </lineage>
</organism>